<evidence type="ECO:0000256" key="1">
    <source>
        <dbReference type="SAM" id="MobiDB-lite"/>
    </source>
</evidence>
<protein>
    <recommendedName>
        <fullName evidence="4">Transmembrane protein</fullName>
    </recommendedName>
</protein>
<name>A0ABR2N5J4_9ASPA</name>
<evidence type="ECO:0008006" key="4">
    <source>
        <dbReference type="Google" id="ProtNLM"/>
    </source>
</evidence>
<evidence type="ECO:0000313" key="2">
    <source>
        <dbReference type="EMBL" id="KAK8971377.1"/>
    </source>
</evidence>
<proteinExistence type="predicted"/>
<reference evidence="2 3" key="1">
    <citation type="journal article" date="2022" name="Nat. Plants">
        <title>Genomes of leafy and leafless Platanthera orchids illuminate the evolution of mycoheterotrophy.</title>
        <authorList>
            <person name="Li M.H."/>
            <person name="Liu K.W."/>
            <person name="Li Z."/>
            <person name="Lu H.C."/>
            <person name="Ye Q.L."/>
            <person name="Zhang D."/>
            <person name="Wang J.Y."/>
            <person name="Li Y.F."/>
            <person name="Zhong Z.M."/>
            <person name="Liu X."/>
            <person name="Yu X."/>
            <person name="Liu D.K."/>
            <person name="Tu X.D."/>
            <person name="Liu B."/>
            <person name="Hao Y."/>
            <person name="Liao X.Y."/>
            <person name="Jiang Y.T."/>
            <person name="Sun W.H."/>
            <person name="Chen J."/>
            <person name="Chen Y.Q."/>
            <person name="Ai Y."/>
            <person name="Zhai J.W."/>
            <person name="Wu S.S."/>
            <person name="Zhou Z."/>
            <person name="Hsiao Y.Y."/>
            <person name="Wu W.L."/>
            <person name="Chen Y.Y."/>
            <person name="Lin Y.F."/>
            <person name="Hsu J.L."/>
            <person name="Li C.Y."/>
            <person name="Wang Z.W."/>
            <person name="Zhao X."/>
            <person name="Zhong W.Y."/>
            <person name="Ma X.K."/>
            <person name="Ma L."/>
            <person name="Huang J."/>
            <person name="Chen G.Z."/>
            <person name="Huang M.Z."/>
            <person name="Huang L."/>
            <person name="Peng D.H."/>
            <person name="Luo Y.B."/>
            <person name="Zou S.Q."/>
            <person name="Chen S.P."/>
            <person name="Lan S."/>
            <person name="Tsai W.C."/>
            <person name="Van de Peer Y."/>
            <person name="Liu Z.J."/>
        </authorList>
    </citation>
    <scope>NUCLEOTIDE SEQUENCE [LARGE SCALE GENOMIC DNA]</scope>
    <source>
        <strain evidence="2">Lor288</strain>
    </source>
</reference>
<feature type="compositionally biased region" description="Basic and acidic residues" evidence="1">
    <location>
        <begin position="69"/>
        <end position="81"/>
    </location>
</feature>
<dbReference type="EMBL" id="JBBWWR010000001">
    <property type="protein sequence ID" value="KAK8971377.1"/>
    <property type="molecule type" value="Genomic_DNA"/>
</dbReference>
<organism evidence="2 3">
    <name type="scientific">Platanthera guangdongensis</name>
    <dbReference type="NCBI Taxonomy" id="2320717"/>
    <lineage>
        <taxon>Eukaryota</taxon>
        <taxon>Viridiplantae</taxon>
        <taxon>Streptophyta</taxon>
        <taxon>Embryophyta</taxon>
        <taxon>Tracheophyta</taxon>
        <taxon>Spermatophyta</taxon>
        <taxon>Magnoliopsida</taxon>
        <taxon>Liliopsida</taxon>
        <taxon>Asparagales</taxon>
        <taxon>Orchidaceae</taxon>
        <taxon>Orchidoideae</taxon>
        <taxon>Orchideae</taxon>
        <taxon>Orchidinae</taxon>
        <taxon>Platanthera</taxon>
    </lineage>
</organism>
<keyword evidence="3" id="KW-1185">Reference proteome</keyword>
<comment type="caution">
    <text evidence="2">The sequence shown here is derived from an EMBL/GenBank/DDBJ whole genome shotgun (WGS) entry which is preliminary data.</text>
</comment>
<accession>A0ABR2N5J4</accession>
<gene>
    <name evidence="2" type="ORF">KSP40_PGU020501</name>
</gene>
<feature type="region of interest" description="Disordered" evidence="1">
    <location>
        <begin position="61"/>
        <end position="83"/>
    </location>
</feature>
<dbReference type="Proteomes" id="UP001412067">
    <property type="component" value="Unassembled WGS sequence"/>
</dbReference>
<evidence type="ECO:0000313" key="3">
    <source>
        <dbReference type="Proteomes" id="UP001412067"/>
    </source>
</evidence>
<sequence>MILSPSSLKPLIYHEMFLRSSCFAASLSSAIVSPKGARSAFPAPPTFSPAPVSSLSARAAMAPLSTASTDKRAEQGQKNEQDVVPLQPQVSIPSALLRLLLLILVNSYCATVFF</sequence>